<dbReference type="Proteomes" id="UP000814140">
    <property type="component" value="Unassembled WGS sequence"/>
</dbReference>
<accession>A0ACB8SFG8</accession>
<evidence type="ECO:0000313" key="1">
    <source>
        <dbReference type="EMBL" id="KAI0055314.1"/>
    </source>
</evidence>
<protein>
    <submittedName>
        <fullName evidence="1">Uncharacterized protein</fullName>
    </submittedName>
</protein>
<reference evidence="1" key="1">
    <citation type="submission" date="2021-03" db="EMBL/GenBank/DDBJ databases">
        <authorList>
            <consortium name="DOE Joint Genome Institute"/>
            <person name="Ahrendt S."/>
            <person name="Looney B.P."/>
            <person name="Miyauchi S."/>
            <person name="Morin E."/>
            <person name="Drula E."/>
            <person name="Courty P.E."/>
            <person name="Chicoki N."/>
            <person name="Fauchery L."/>
            <person name="Kohler A."/>
            <person name="Kuo A."/>
            <person name="Labutti K."/>
            <person name="Pangilinan J."/>
            <person name="Lipzen A."/>
            <person name="Riley R."/>
            <person name="Andreopoulos W."/>
            <person name="He G."/>
            <person name="Johnson J."/>
            <person name="Barry K.W."/>
            <person name="Grigoriev I.V."/>
            <person name="Nagy L."/>
            <person name="Hibbett D."/>
            <person name="Henrissat B."/>
            <person name="Matheny P.B."/>
            <person name="Labbe J."/>
            <person name="Martin F."/>
        </authorList>
    </citation>
    <scope>NUCLEOTIDE SEQUENCE</scope>
    <source>
        <strain evidence="1">HHB10654</strain>
    </source>
</reference>
<proteinExistence type="predicted"/>
<evidence type="ECO:0000313" key="2">
    <source>
        <dbReference type="Proteomes" id="UP000814140"/>
    </source>
</evidence>
<sequence length="655" mass="72753">MSRLSPGALDTALAVISGKIGILQKTQEQLRILLDSNQASIATLEAERRDLEAQRYPIHWLPPELLIQIFVLATDTYDATAHIDITPVRLSHVCRKWRDISLSEPILWRRVFLRPDDLRHRHVISSAATAFVSRSRGSAVEVVFSGRPSDPQTLLVQSALLLALKDTQGHVFSTLPPLKSISFQSGYDFMVNMLTFLRNGKDAYPSLQSIDLTLIHPASAHLFDSLRNDNAPVFMNPWNRQHFPSLQEVSVQDVALGCLPLGQLPALRELSLQVTPWAPQPPYRANFLHIIHLARFLACAPNLERLVLIRGGPIFNLQVDPDAPAAFWAEDRAWRHVSHTRIPPVPMEHLRELEWTGAHPDSLHFFFTHFPAPNLELLDVAFVDVNKHNAPLHGPDPIAVASVTADTPAPGLLQPVLELSRLKVLRVECTSGDVLRAPFLKLCFPALETLSIANADLSLRWAGAGSNAFSTLPHLPRTESIFRDPRMPRLTHLMLSAFTVLQEHAPTMLAYMPALEHLECDIVDGVSALLAALAATRAHVGGPKYCPRLSRIDLWCCEDVGFVLLEMVVKLRNGFRKHAEAPVPQPASMPNGRVIKPLRRTARAGTESPLTQEETCAKITEVHVDGCPSISEDDARSLEKWGVKVLWSPPSKHPS</sequence>
<keyword evidence="2" id="KW-1185">Reference proteome</keyword>
<name>A0ACB8SFG8_9AGAM</name>
<gene>
    <name evidence="1" type="ORF">BV25DRAFT_226872</name>
</gene>
<organism evidence="1 2">
    <name type="scientific">Artomyces pyxidatus</name>
    <dbReference type="NCBI Taxonomy" id="48021"/>
    <lineage>
        <taxon>Eukaryota</taxon>
        <taxon>Fungi</taxon>
        <taxon>Dikarya</taxon>
        <taxon>Basidiomycota</taxon>
        <taxon>Agaricomycotina</taxon>
        <taxon>Agaricomycetes</taxon>
        <taxon>Russulales</taxon>
        <taxon>Auriscalpiaceae</taxon>
        <taxon>Artomyces</taxon>
    </lineage>
</organism>
<comment type="caution">
    <text evidence="1">The sequence shown here is derived from an EMBL/GenBank/DDBJ whole genome shotgun (WGS) entry which is preliminary data.</text>
</comment>
<dbReference type="EMBL" id="MU277297">
    <property type="protein sequence ID" value="KAI0055314.1"/>
    <property type="molecule type" value="Genomic_DNA"/>
</dbReference>
<reference evidence="1" key="2">
    <citation type="journal article" date="2022" name="New Phytol.">
        <title>Evolutionary transition to the ectomycorrhizal habit in the genomes of a hyperdiverse lineage of mushroom-forming fungi.</title>
        <authorList>
            <person name="Looney B."/>
            <person name="Miyauchi S."/>
            <person name="Morin E."/>
            <person name="Drula E."/>
            <person name="Courty P.E."/>
            <person name="Kohler A."/>
            <person name="Kuo A."/>
            <person name="LaButti K."/>
            <person name="Pangilinan J."/>
            <person name="Lipzen A."/>
            <person name="Riley R."/>
            <person name="Andreopoulos W."/>
            <person name="He G."/>
            <person name="Johnson J."/>
            <person name="Nolan M."/>
            <person name="Tritt A."/>
            <person name="Barry K.W."/>
            <person name="Grigoriev I.V."/>
            <person name="Nagy L.G."/>
            <person name="Hibbett D."/>
            <person name="Henrissat B."/>
            <person name="Matheny P.B."/>
            <person name="Labbe J."/>
            <person name="Martin F.M."/>
        </authorList>
    </citation>
    <scope>NUCLEOTIDE SEQUENCE</scope>
    <source>
        <strain evidence="1">HHB10654</strain>
    </source>
</reference>